<evidence type="ECO:0000313" key="2">
    <source>
        <dbReference type="Proteomes" id="UP000830375"/>
    </source>
</evidence>
<gene>
    <name evidence="1" type="ORF">H4Q32_010026</name>
</gene>
<accession>A0ABQ8MTP8</accession>
<comment type="caution">
    <text evidence="1">The sequence shown here is derived from an EMBL/GenBank/DDBJ whole genome shotgun (WGS) entry which is preliminary data.</text>
</comment>
<dbReference type="PANTHER" id="PTHR33198">
    <property type="entry name" value="ANK_REP_REGION DOMAIN-CONTAINING PROTEIN-RELATED"/>
    <property type="match status" value="1"/>
</dbReference>
<organism evidence="1 2">
    <name type="scientific">Labeo rohita</name>
    <name type="common">Indian major carp</name>
    <name type="synonym">Cyprinus rohita</name>
    <dbReference type="NCBI Taxonomy" id="84645"/>
    <lineage>
        <taxon>Eukaryota</taxon>
        <taxon>Metazoa</taxon>
        <taxon>Chordata</taxon>
        <taxon>Craniata</taxon>
        <taxon>Vertebrata</taxon>
        <taxon>Euteleostomi</taxon>
        <taxon>Actinopterygii</taxon>
        <taxon>Neopterygii</taxon>
        <taxon>Teleostei</taxon>
        <taxon>Ostariophysi</taxon>
        <taxon>Cypriniformes</taxon>
        <taxon>Cyprinidae</taxon>
        <taxon>Labeoninae</taxon>
        <taxon>Labeonini</taxon>
        <taxon>Labeo</taxon>
    </lineage>
</organism>
<dbReference type="EMBL" id="JACTAM010000003">
    <property type="protein sequence ID" value="KAI2666216.1"/>
    <property type="molecule type" value="Genomic_DNA"/>
</dbReference>
<dbReference type="Proteomes" id="UP000830375">
    <property type="component" value="Unassembled WGS sequence"/>
</dbReference>
<evidence type="ECO:0000313" key="1">
    <source>
        <dbReference type="EMBL" id="KAI2666216.1"/>
    </source>
</evidence>
<protein>
    <submittedName>
        <fullName evidence="1">Receptor-type guanylate cyclase gcy-9</fullName>
    </submittedName>
</protein>
<keyword evidence="2" id="KW-1185">Reference proteome</keyword>
<dbReference type="PANTHER" id="PTHR33198:SF20">
    <property type="entry name" value="RETROTRANSPOSON GAG DOMAIN-CONTAINING PROTEIN"/>
    <property type="match status" value="1"/>
</dbReference>
<proteinExistence type="predicted"/>
<keyword evidence="1" id="KW-0675">Receptor</keyword>
<sequence>MPSPPPFLSVNGEPPITFETWQKIFQNYMIVIQATGEAWPETRRRAVLLHCLGTEGQRLFYTLTDQGTTFDEAMTALQKHFVPKVNVVACRHTFRQRVQRADETITQYVAALRALSAPCAFGQMESEMLRDQLIANASLSAVRDKLLLEEDLTLEKAITMACQVEAAVKNSSLLCHSTANATNSVQAISTNTKYGKRGKGACTLDYAITGCSETVGGTTTNKYWPATSAML</sequence>
<reference evidence="1 2" key="1">
    <citation type="submission" date="2022-01" db="EMBL/GenBank/DDBJ databases">
        <title>A high-quality chromosome-level genome assembly of rohu carp, Labeo rohita.</title>
        <authorList>
            <person name="Arick M.A. II"/>
            <person name="Hsu C.-Y."/>
            <person name="Magbanua Z."/>
            <person name="Pechanova O."/>
            <person name="Grover C."/>
            <person name="Miller E."/>
            <person name="Thrash A."/>
            <person name="Ezzel L."/>
            <person name="Alam S."/>
            <person name="Benzie J."/>
            <person name="Hamilton M."/>
            <person name="Karsi A."/>
            <person name="Lawrence M.L."/>
            <person name="Peterson D.G."/>
        </authorList>
    </citation>
    <scope>NUCLEOTIDE SEQUENCE [LARGE SCALE GENOMIC DNA]</scope>
    <source>
        <strain evidence="2">BAU-BD-2019</strain>
        <tissue evidence="1">Blood</tissue>
    </source>
</reference>
<name>A0ABQ8MTP8_LABRO</name>